<dbReference type="InParanoid" id="A0A316V4S1"/>
<evidence type="ECO:0000256" key="6">
    <source>
        <dbReference type="ARBA" id="ARBA00022679"/>
    </source>
</evidence>
<dbReference type="Gene3D" id="1.20.58.530">
    <property type="match status" value="2"/>
</dbReference>
<evidence type="ECO:0000256" key="10">
    <source>
        <dbReference type="ARBA" id="ARBA00023136"/>
    </source>
</evidence>
<organism evidence="20 21">
    <name type="scientific">Meira miltonrushii</name>
    <dbReference type="NCBI Taxonomy" id="1280837"/>
    <lineage>
        <taxon>Eukaryota</taxon>
        <taxon>Fungi</taxon>
        <taxon>Dikarya</taxon>
        <taxon>Basidiomycota</taxon>
        <taxon>Ustilaginomycotina</taxon>
        <taxon>Exobasidiomycetes</taxon>
        <taxon>Exobasidiales</taxon>
        <taxon>Brachybasidiaceae</taxon>
        <taxon>Meira</taxon>
    </lineage>
</organism>
<dbReference type="SUPFAM" id="SSF109715">
    <property type="entry name" value="DEK C-terminal domain"/>
    <property type="match status" value="1"/>
</dbReference>
<comment type="similarity">
    <text evidence="15">Belongs to the TRAFAC class myosin-kinesin ATPase superfamily. Myosin family.</text>
</comment>
<evidence type="ECO:0000256" key="11">
    <source>
        <dbReference type="ARBA" id="ARBA00023175"/>
    </source>
</evidence>
<evidence type="ECO:0000256" key="8">
    <source>
        <dbReference type="ARBA" id="ARBA00022989"/>
    </source>
</evidence>
<keyword evidence="9 15" id="KW-0518">Myosin</keyword>
<dbReference type="EMBL" id="KZ819606">
    <property type="protein sequence ID" value="PWN32254.1"/>
    <property type="molecule type" value="Genomic_DNA"/>
</dbReference>
<feature type="transmembrane region" description="Helical" evidence="17">
    <location>
        <begin position="1611"/>
        <end position="1638"/>
    </location>
</feature>
<dbReference type="InterPro" id="IPR029044">
    <property type="entry name" value="Nucleotide-diphossugar_trans"/>
</dbReference>
<accession>A0A316V4S1</accession>
<keyword evidence="10 17" id="KW-0472">Membrane</keyword>
<dbReference type="GO" id="GO:0030659">
    <property type="term" value="C:cytoplasmic vesicle membrane"/>
    <property type="evidence" value="ECO:0007669"/>
    <property type="project" value="UniProtKB-SubCell"/>
</dbReference>
<dbReference type="GO" id="GO:0003774">
    <property type="term" value="F:cytoskeletal motor activity"/>
    <property type="evidence" value="ECO:0007669"/>
    <property type="project" value="UniProtKB-UniRule"/>
</dbReference>
<feature type="compositionally biased region" description="Acidic residues" evidence="16">
    <location>
        <begin position="618"/>
        <end position="631"/>
    </location>
</feature>
<evidence type="ECO:0000259" key="19">
    <source>
        <dbReference type="PROSITE" id="PS51998"/>
    </source>
</evidence>
<feature type="compositionally biased region" description="Polar residues" evidence="16">
    <location>
        <begin position="1903"/>
        <end position="1915"/>
    </location>
</feature>
<dbReference type="GO" id="GO:0006031">
    <property type="term" value="P:chitin biosynthetic process"/>
    <property type="evidence" value="ECO:0007669"/>
    <property type="project" value="TreeGrafter"/>
</dbReference>
<evidence type="ECO:0000256" key="14">
    <source>
        <dbReference type="ARBA" id="ARBA00023329"/>
    </source>
</evidence>
<keyword evidence="15" id="KW-0547">Nucleotide-binding</keyword>
<keyword evidence="5" id="KW-0328">Glycosyltransferase</keyword>
<feature type="transmembrane region" description="Helical" evidence="17">
    <location>
        <begin position="1644"/>
        <end position="1665"/>
    </location>
</feature>
<keyword evidence="21" id="KW-1185">Reference proteome</keyword>
<keyword evidence="15" id="KW-0067">ATP-binding</keyword>
<keyword evidence="6" id="KW-0808">Transferase</keyword>
<dbReference type="SMART" id="SM00242">
    <property type="entry name" value="MYSc"/>
    <property type="match status" value="1"/>
</dbReference>
<dbReference type="InterPro" id="IPR036037">
    <property type="entry name" value="MYSc_Myo17"/>
</dbReference>
<dbReference type="RefSeq" id="XP_025352556.1">
    <property type="nucleotide sequence ID" value="XM_025496783.1"/>
</dbReference>
<dbReference type="Gene3D" id="3.40.850.10">
    <property type="entry name" value="Kinesin motor domain"/>
    <property type="match status" value="2"/>
</dbReference>
<evidence type="ECO:0000256" key="16">
    <source>
        <dbReference type="SAM" id="MobiDB-lite"/>
    </source>
</evidence>
<dbReference type="GO" id="GO:0031505">
    <property type="term" value="P:fungal-type cell wall organization"/>
    <property type="evidence" value="ECO:0007669"/>
    <property type="project" value="TreeGrafter"/>
</dbReference>
<dbReference type="GO" id="GO:0030428">
    <property type="term" value="C:cell septum"/>
    <property type="evidence" value="ECO:0007669"/>
    <property type="project" value="TreeGrafter"/>
</dbReference>
<proteinExistence type="inferred from homology"/>
<dbReference type="GO" id="GO:0016459">
    <property type="term" value="C:myosin complex"/>
    <property type="evidence" value="ECO:0007669"/>
    <property type="project" value="UniProtKB-KW"/>
</dbReference>
<dbReference type="Pfam" id="PF00063">
    <property type="entry name" value="Myosin_head"/>
    <property type="match status" value="2"/>
</dbReference>
<evidence type="ECO:0000256" key="5">
    <source>
        <dbReference type="ARBA" id="ARBA00022676"/>
    </source>
</evidence>
<dbReference type="GO" id="GO:0003779">
    <property type="term" value="F:actin binding"/>
    <property type="evidence" value="ECO:0007669"/>
    <property type="project" value="UniProtKB-KW"/>
</dbReference>
<feature type="region of interest" description="Actin-binding" evidence="15">
    <location>
        <begin position="653"/>
        <end position="675"/>
    </location>
</feature>
<feature type="compositionally biased region" description="Polar residues" evidence="16">
    <location>
        <begin position="861"/>
        <end position="884"/>
    </location>
</feature>
<feature type="transmembrane region" description="Helical" evidence="17">
    <location>
        <begin position="1672"/>
        <end position="1695"/>
    </location>
</feature>
<dbReference type="PANTHER" id="PTHR22914:SF45">
    <property type="entry name" value="CHITIN SYNTHASE"/>
    <property type="match status" value="1"/>
</dbReference>
<evidence type="ECO:0000313" key="21">
    <source>
        <dbReference type="Proteomes" id="UP000245771"/>
    </source>
</evidence>
<dbReference type="Pfam" id="PF03142">
    <property type="entry name" value="Chitin_synth_2"/>
    <property type="match status" value="1"/>
</dbReference>
<evidence type="ECO:0000313" key="20">
    <source>
        <dbReference type="EMBL" id="PWN32254.1"/>
    </source>
</evidence>
<dbReference type="STRING" id="1280837.A0A316V4S1"/>
<feature type="domain" description="Myosin motor" evidence="18">
    <location>
        <begin position="1"/>
        <end position="779"/>
    </location>
</feature>
<evidence type="ECO:0000256" key="1">
    <source>
        <dbReference type="ARBA" id="ARBA00004439"/>
    </source>
</evidence>
<evidence type="ECO:0000256" key="3">
    <source>
        <dbReference type="ARBA" id="ARBA00012543"/>
    </source>
</evidence>
<keyword evidence="7 17" id="KW-0812">Transmembrane</keyword>
<dbReference type="PRINTS" id="PR00193">
    <property type="entry name" value="MYOSINHEAVY"/>
</dbReference>
<dbReference type="SUPFAM" id="SSF52540">
    <property type="entry name" value="P-loop containing nucleoside triphosphate hydrolases"/>
    <property type="match status" value="1"/>
</dbReference>
<feature type="compositionally biased region" description="Low complexity" evidence="16">
    <location>
        <begin position="584"/>
        <end position="597"/>
    </location>
</feature>
<keyword evidence="12" id="KW-0325">Glycoprotein</keyword>
<comment type="subcellular location">
    <subcellularLocation>
        <location evidence="2">Cell membrane</location>
        <topology evidence="2">Multi-pass membrane protein</topology>
    </subcellularLocation>
    <subcellularLocation>
        <location evidence="1">Cytoplasmic vesicle membrane</location>
        <topology evidence="1">Multi-pass membrane protein</topology>
    </subcellularLocation>
</comment>
<feature type="region of interest" description="Disordered" evidence="16">
    <location>
        <begin position="1895"/>
        <end position="1915"/>
    </location>
</feature>
<dbReference type="InterPro" id="IPR027417">
    <property type="entry name" value="P-loop_NTPase"/>
</dbReference>
<feature type="transmembrane region" description="Helical" evidence="17">
    <location>
        <begin position="1223"/>
        <end position="1241"/>
    </location>
</feature>
<dbReference type="Gene3D" id="1.10.10.60">
    <property type="entry name" value="Homeodomain-like"/>
    <property type="match status" value="1"/>
</dbReference>
<evidence type="ECO:0000256" key="4">
    <source>
        <dbReference type="ARBA" id="ARBA00022475"/>
    </source>
</evidence>
<dbReference type="PROSITE" id="PS51998">
    <property type="entry name" value="DEK_C"/>
    <property type="match status" value="1"/>
</dbReference>
<feature type="region of interest" description="Disordered" evidence="16">
    <location>
        <begin position="579"/>
        <end position="638"/>
    </location>
</feature>
<evidence type="ECO:0000256" key="13">
    <source>
        <dbReference type="ARBA" id="ARBA00023203"/>
    </source>
</evidence>
<dbReference type="InterPro" id="IPR001609">
    <property type="entry name" value="Myosin_head_motor_dom-like"/>
</dbReference>
<keyword evidence="11 15" id="KW-0505">Motor protein</keyword>
<dbReference type="PANTHER" id="PTHR22914">
    <property type="entry name" value="CHITIN SYNTHASE"/>
    <property type="match status" value="1"/>
</dbReference>
<dbReference type="EC" id="2.4.1.16" evidence="3"/>
<protein>
    <recommendedName>
        <fullName evidence="3">chitin synthase</fullName>
        <ecNumber evidence="3">2.4.1.16</ecNumber>
    </recommendedName>
</protein>
<keyword evidence="4" id="KW-1003">Cell membrane</keyword>
<dbReference type="Gene3D" id="6.20.240.20">
    <property type="match status" value="1"/>
</dbReference>
<dbReference type="GO" id="GO:0005886">
    <property type="term" value="C:plasma membrane"/>
    <property type="evidence" value="ECO:0007669"/>
    <property type="project" value="UniProtKB-SubCell"/>
</dbReference>
<feature type="compositionally biased region" description="Basic and acidic residues" evidence="16">
    <location>
        <begin position="605"/>
        <end position="617"/>
    </location>
</feature>
<evidence type="ECO:0000256" key="7">
    <source>
        <dbReference type="ARBA" id="ARBA00022692"/>
    </source>
</evidence>
<feature type="compositionally biased region" description="Polar residues" evidence="16">
    <location>
        <begin position="830"/>
        <end position="844"/>
    </location>
</feature>
<dbReference type="OrthoDB" id="370884at2759"/>
<sequence>MICNLPPGSFNTDSIVSTLRDRFYASQTFLSLSHTILLSLNPYSPNGAYENEEVLRQYTADYRQLDRERRIVLPSHVFGLTCDAYFYMMRTGQDQSIILAGETSSGKSENRKKVLRALLALSSASPGKKGSKLAVQIPSAEYVLESFAHCQTLDNNNASRYSKYTELQFDESGKIIGYKTLNYYLEKERLTKCAAGERNFHVLYALLAGCSADERQHLMLGEGTNFRLLASHTRGSRESVQDDINRFNKLKQAFKNIGMSKRQVASLCQVLSAVLHLGDIEFYHDRHSTQESASVRNKDTLQTVSNFLGIPPRALEESLTFKTKMIRNEVCTILLDAEGAGSNRDDLATFLYSMLFTWVAEFANEKLCKDTFSTFVSVLDLPGPQNQSRQNSLDQFIVNYANEMLHQFILRTVFEHRKEEFVHEDIENAIDDVPYANNSECLRLITNQPGGLVHIMDDQARRVPKKTDQTMAEAFGKRWGNHQSFKVGPIDRSGATTFTISHFSGPVNYTSHQFLEKNSDVTNPDFVSLLQGPLQTASGQVAPGAFAGSDNAFIRGLFNNRVLNVQAHPRNEQTLVAVQQSLKPSRTPSTRRPNRSGTLRRAGTLKKDDNKSEKQNDSDDEANDGDNTIDDEQGKRGKKDGIRCVAGEFKSAFDTLFKTLEDSKPWFVICIRPNDHQLPNQFEARQVKQQLVTYAVSNLAAGMSNEYTVSMTHDEFCERYSDLAFLNAAEMKGASGGEARQKCNNAKEVMGWSDKHARCGRLKIFLCHSVFRQLEDELRAADPDEVRANERRAMLDADAIARGDVDPLVPANEQANLYSQQKAFSDGAGSASNVPLNPFSNQLRNRGGPRSGEDEFDDAKSSVTSLSGRFDTTSPSIAGTESYAPSRNMFSGRVDEKMAGFSGTDPHETVEVAHVTSARRKWTCITWCLTFWIPTFVLKLCGLKRPDIRMAWREKLAINMMVWFVCGCAIFVITILGNLICPKQHVFSDAEFQAKASKYSMTRIRGEVFNLDNIITMHKTSIPVVQADVIRKYAGIDASPIFPVQVNALCNGRTGAISPWVQLTNENTSDVNAKYHDFRAIHPEDTRPDWYYESMVLMRSNFRVGFMGYTPEGISDLIGDGRSVGIYRGDVYDVSDYIRQGYRGAVQAPENMRAPGDTDAAFMTESLISLFNQNPGQDLTKKIDSLPLSNDEWHRQRVCLRNLFFIGKKDNRNSPQCRFSQNILLALSVIMVAIIGFKFLAALQFGRARVPEDHDKFVLCQVPCYTEGEESMRKTINSLSALKYDDKRKLLFVICDGMIVGSGNDRPTPRIVLDILGADTRLEPEPLSFLSLGEGSKQHNMAKVYSGLYEHHGHVVPYVVVVKCGKPTERHRPGNRGKRDSQLILMRFLNKVHFGLPMNPMELEIFHQIKNVIGVNPSFYEYVLQVDADTEVDPWSLNKFVSAFTNDKKVIGLCGETSISNSKRTFITMLQVYEYFISHYLSKAFESLFGSVTCLPGCFSMFRIRTPDTHRPLFIANNVVEEYAENRVDTLHTKNLLHLGEDRYLTTLVLKHFGDFKTTFVRDAKAKTAVPEDWSVLLSQRRRWINSTIHNLFELLSTPGLCGFCLFSMRFVVFIDLLSTIVAPVTLIYIVYLLFLVIKDHAAVPLTAILMLAAIYGLQAILFLLRRRFDMVVWMLIYIIGLPIWTFFLPLYSFWHMDDFSWGNTRVVMGEQGKKIVTHDEGTFNPAEIPQKTWQQYEEELWERGSNQSIGTILLNRQGGANEEGMTRAESHYTASVYGMPQADNMMGASYKSGLGSGYQSPVPSIYMGGSGNLRGDAMGSAALSGTPYSPLNQGRIGSSYGPLGGSPVGSSPGVQGLESPFQAAPVASSSAANAGSMMHRPRFSTASSSYFGQMNNPPPYAGTSSGRSTPTATGQTTIRAVNLMDSDSPLIDMERSSLPTDEVIARDIRSIISASDLNTITMKGIRAQLEAMYGTSINAKKAFISDTIDSILGDI</sequence>
<keyword evidence="13 15" id="KW-0009">Actin-binding</keyword>
<dbReference type="InterPro" id="IPR014876">
    <property type="entry name" value="DEK_C"/>
</dbReference>
<dbReference type="GeneID" id="37018564"/>
<dbReference type="Gene3D" id="1.10.10.820">
    <property type="match status" value="1"/>
</dbReference>
<dbReference type="InterPro" id="IPR004835">
    <property type="entry name" value="Chitin_synth"/>
</dbReference>
<feature type="transmembrane region" description="Helical" evidence="17">
    <location>
        <begin position="961"/>
        <end position="980"/>
    </location>
</feature>
<dbReference type="SUPFAM" id="SSF53448">
    <property type="entry name" value="Nucleotide-diphospho-sugar transferases"/>
    <property type="match status" value="1"/>
</dbReference>
<feature type="region of interest" description="Disordered" evidence="16">
    <location>
        <begin position="824"/>
        <end position="884"/>
    </location>
</feature>
<keyword evidence="14" id="KW-0968">Cytoplasmic vesicle</keyword>
<feature type="domain" description="DEK-C" evidence="19">
    <location>
        <begin position="1939"/>
        <end position="1994"/>
    </location>
</feature>
<dbReference type="GO" id="GO:0004100">
    <property type="term" value="F:chitin synthase activity"/>
    <property type="evidence" value="ECO:0007669"/>
    <property type="project" value="UniProtKB-EC"/>
</dbReference>
<evidence type="ECO:0000256" key="9">
    <source>
        <dbReference type="ARBA" id="ARBA00023123"/>
    </source>
</evidence>
<dbReference type="Gene3D" id="1.20.120.720">
    <property type="entry name" value="Myosin VI head, motor domain, U50 subdomain"/>
    <property type="match status" value="1"/>
</dbReference>
<evidence type="ECO:0000256" key="2">
    <source>
        <dbReference type="ARBA" id="ARBA00004651"/>
    </source>
</evidence>
<evidence type="ECO:0000256" key="15">
    <source>
        <dbReference type="PROSITE-ProRule" id="PRU00782"/>
    </source>
</evidence>
<dbReference type="CDD" id="cd14879">
    <property type="entry name" value="MYSc_Myo17"/>
    <property type="match status" value="1"/>
</dbReference>
<dbReference type="InterPro" id="IPR036961">
    <property type="entry name" value="Kinesin_motor_dom_sf"/>
</dbReference>
<name>A0A316V4S1_9BASI</name>
<reference evidence="20 21" key="1">
    <citation type="journal article" date="2018" name="Mol. Biol. Evol.">
        <title>Broad Genomic Sampling Reveals a Smut Pathogenic Ancestry of the Fungal Clade Ustilaginomycotina.</title>
        <authorList>
            <person name="Kijpornyongpan T."/>
            <person name="Mondo S.J."/>
            <person name="Barry K."/>
            <person name="Sandor L."/>
            <person name="Lee J."/>
            <person name="Lipzen A."/>
            <person name="Pangilinan J."/>
            <person name="LaButti K."/>
            <person name="Hainaut M."/>
            <person name="Henrissat B."/>
            <person name="Grigoriev I.V."/>
            <person name="Spatafora J.W."/>
            <person name="Aime M.C."/>
        </authorList>
    </citation>
    <scope>NUCLEOTIDE SEQUENCE [LARGE SCALE GENOMIC DNA]</scope>
    <source>
        <strain evidence="20 21">MCA 3882</strain>
    </source>
</reference>
<evidence type="ECO:0000256" key="17">
    <source>
        <dbReference type="SAM" id="Phobius"/>
    </source>
</evidence>
<keyword evidence="8 17" id="KW-1133">Transmembrane helix</keyword>
<evidence type="ECO:0000259" key="18">
    <source>
        <dbReference type="PROSITE" id="PS51456"/>
    </source>
</evidence>
<dbReference type="Pfam" id="PF08766">
    <property type="entry name" value="DEK_C"/>
    <property type="match status" value="1"/>
</dbReference>
<dbReference type="GO" id="GO:0005524">
    <property type="term" value="F:ATP binding"/>
    <property type="evidence" value="ECO:0007669"/>
    <property type="project" value="UniProtKB-UniRule"/>
</dbReference>
<feature type="binding site" evidence="15">
    <location>
        <begin position="101"/>
        <end position="108"/>
    </location>
    <ligand>
        <name>ATP</name>
        <dbReference type="ChEBI" id="CHEBI:30616"/>
    </ligand>
</feature>
<gene>
    <name evidence="20" type="ORF">FA14DRAFT_127190</name>
</gene>
<dbReference type="PROSITE" id="PS51456">
    <property type="entry name" value="MYOSIN_MOTOR"/>
    <property type="match status" value="1"/>
</dbReference>
<evidence type="ECO:0000256" key="12">
    <source>
        <dbReference type="ARBA" id="ARBA00023180"/>
    </source>
</evidence>
<dbReference type="Proteomes" id="UP000245771">
    <property type="component" value="Unassembled WGS sequence"/>
</dbReference>